<dbReference type="InterPro" id="IPR007621">
    <property type="entry name" value="TPM_dom"/>
</dbReference>
<feature type="transmembrane region" description="Helical" evidence="2">
    <location>
        <begin position="175"/>
        <end position="205"/>
    </location>
</feature>
<evidence type="ECO:0000259" key="3">
    <source>
        <dbReference type="Pfam" id="PF04536"/>
    </source>
</evidence>
<feature type="compositionally biased region" description="Low complexity" evidence="1">
    <location>
        <begin position="252"/>
        <end position="266"/>
    </location>
</feature>
<protein>
    <recommendedName>
        <fullName evidence="3">TPM domain-containing protein</fullName>
    </recommendedName>
</protein>
<feature type="compositionally biased region" description="Gly residues" evidence="1">
    <location>
        <begin position="273"/>
        <end position="284"/>
    </location>
</feature>
<accession>A0A6G8S1S6</accession>
<feature type="compositionally biased region" description="Basic and acidic residues" evidence="1">
    <location>
        <begin position="235"/>
        <end position="251"/>
    </location>
</feature>
<gene>
    <name evidence="4" type="ORF">G8D99_02905</name>
</gene>
<keyword evidence="5" id="KW-1185">Reference proteome</keyword>
<dbReference type="PANTHER" id="PTHR30373:SF2">
    <property type="entry name" value="UPF0603 PROTEIN YGCG"/>
    <property type="match status" value="1"/>
</dbReference>
<sequence length="284" mass="31608">MSCLISSSIYAEFDSALLEKLKKENIVDSTQTLSANEIEKLKLQNEQLYQDANVDFKILMIPSTQGESIEQYALDVFNTIKIGNEKLDNGLLLIIAKDDRKMRFEVGYGLEGDFTDIEAGRIIRYDLAPYFKQNQYYDGIQTATDSVYSSVSSVNKDNDLSHTQNELQSNTDVELSLGTVILVLILYGISGLILATPLLLLFLYFKNRNKAKTPLPEIVMGTDGQQYIRIKKNRERPFEPYSEAKDHREQKSSSSSTLNPHSTSSSTKRDSGGSSGGGGASGSW</sequence>
<evidence type="ECO:0000313" key="4">
    <source>
        <dbReference type="EMBL" id="QIO08075.1"/>
    </source>
</evidence>
<organism evidence="4 5">
    <name type="scientific">Acinetobacter lanii</name>
    <dbReference type="NCBI Taxonomy" id="2715163"/>
    <lineage>
        <taxon>Bacteria</taxon>
        <taxon>Pseudomonadati</taxon>
        <taxon>Pseudomonadota</taxon>
        <taxon>Gammaproteobacteria</taxon>
        <taxon>Moraxellales</taxon>
        <taxon>Moraxellaceae</taxon>
        <taxon>Acinetobacter</taxon>
    </lineage>
</organism>
<keyword evidence="2" id="KW-1133">Transmembrane helix</keyword>
<dbReference type="PANTHER" id="PTHR30373">
    <property type="entry name" value="UPF0603 PROTEIN YGCG"/>
    <property type="match status" value="1"/>
</dbReference>
<dbReference type="Gene3D" id="3.10.310.50">
    <property type="match status" value="1"/>
</dbReference>
<evidence type="ECO:0000256" key="1">
    <source>
        <dbReference type="SAM" id="MobiDB-lite"/>
    </source>
</evidence>
<proteinExistence type="predicted"/>
<reference evidence="4 5" key="1">
    <citation type="submission" date="2020-03" db="EMBL/GenBank/DDBJ databases">
        <authorList>
            <person name="Zhu W."/>
        </authorList>
    </citation>
    <scope>NUCLEOTIDE SEQUENCE [LARGE SCALE GENOMIC DNA]</scope>
    <source>
        <strain evidence="4 5">185</strain>
    </source>
</reference>
<dbReference type="KEGG" id="alj:G8D99_02905"/>
<evidence type="ECO:0000313" key="5">
    <source>
        <dbReference type="Proteomes" id="UP000501939"/>
    </source>
</evidence>
<keyword evidence="2" id="KW-0472">Membrane</keyword>
<dbReference type="AlphaFoldDB" id="A0A6G8S1S6"/>
<feature type="region of interest" description="Disordered" evidence="1">
    <location>
        <begin position="233"/>
        <end position="284"/>
    </location>
</feature>
<dbReference type="Pfam" id="PF04536">
    <property type="entry name" value="TPM_phosphatase"/>
    <property type="match status" value="1"/>
</dbReference>
<keyword evidence="2" id="KW-0812">Transmembrane</keyword>
<feature type="domain" description="TPM" evidence="3">
    <location>
        <begin position="26"/>
        <end position="148"/>
    </location>
</feature>
<evidence type="ECO:0000256" key="2">
    <source>
        <dbReference type="SAM" id="Phobius"/>
    </source>
</evidence>
<dbReference type="Proteomes" id="UP000501939">
    <property type="component" value="Chromosome"/>
</dbReference>
<name>A0A6G8S1S6_9GAMM</name>
<dbReference type="EMBL" id="CP049916">
    <property type="protein sequence ID" value="QIO08075.1"/>
    <property type="molecule type" value="Genomic_DNA"/>
</dbReference>